<evidence type="ECO:0000256" key="1">
    <source>
        <dbReference type="SAM" id="Phobius"/>
    </source>
</evidence>
<keyword evidence="1" id="KW-0812">Transmembrane</keyword>
<organism evidence="2">
    <name type="scientific">Rhizophora mucronata</name>
    <name type="common">Asiatic mangrove</name>
    <dbReference type="NCBI Taxonomy" id="61149"/>
    <lineage>
        <taxon>Eukaryota</taxon>
        <taxon>Viridiplantae</taxon>
        <taxon>Streptophyta</taxon>
        <taxon>Embryophyta</taxon>
        <taxon>Tracheophyta</taxon>
        <taxon>Spermatophyta</taxon>
        <taxon>Magnoliopsida</taxon>
        <taxon>eudicotyledons</taxon>
        <taxon>Gunneridae</taxon>
        <taxon>Pentapetalae</taxon>
        <taxon>rosids</taxon>
        <taxon>fabids</taxon>
        <taxon>Malpighiales</taxon>
        <taxon>Rhizophoraceae</taxon>
        <taxon>Rhizophora</taxon>
    </lineage>
</organism>
<dbReference type="EMBL" id="GGEC01061142">
    <property type="protein sequence ID" value="MBX41626.1"/>
    <property type="molecule type" value="Transcribed_RNA"/>
</dbReference>
<dbReference type="AlphaFoldDB" id="A0A2P2NGK7"/>
<name>A0A2P2NGK7_RHIMU</name>
<keyword evidence="1" id="KW-0472">Membrane</keyword>
<accession>A0A2P2NGK7</accession>
<feature type="transmembrane region" description="Helical" evidence="1">
    <location>
        <begin position="6"/>
        <end position="23"/>
    </location>
</feature>
<proteinExistence type="predicted"/>
<keyword evidence="1" id="KW-1133">Transmembrane helix</keyword>
<evidence type="ECO:0000313" key="2">
    <source>
        <dbReference type="EMBL" id="MBX41626.1"/>
    </source>
</evidence>
<protein>
    <submittedName>
        <fullName evidence="2">Uncharacterized protein</fullName>
    </submittedName>
</protein>
<sequence length="24" mass="2808">MSFVCSENWLCGVFLVFLFLLLLI</sequence>
<reference evidence="2" key="1">
    <citation type="submission" date="2018-02" db="EMBL/GenBank/DDBJ databases">
        <title>Rhizophora mucronata_Transcriptome.</title>
        <authorList>
            <person name="Meera S.P."/>
            <person name="Sreeshan A."/>
            <person name="Augustine A."/>
        </authorList>
    </citation>
    <scope>NUCLEOTIDE SEQUENCE</scope>
    <source>
        <tissue evidence="2">Leaf</tissue>
    </source>
</reference>